<keyword evidence="2" id="KW-0809">Transit peptide</keyword>
<dbReference type="Pfam" id="PF25455">
    <property type="entry name" value="Beta-barrel_CAF17_C"/>
    <property type="match status" value="1"/>
</dbReference>
<comment type="caution">
    <text evidence="7">The sequence shown here is derived from an EMBL/GenBank/DDBJ whole genome shotgun (WGS) entry which is preliminary data.</text>
</comment>
<dbReference type="SUPFAM" id="SSF103025">
    <property type="entry name" value="Folate-binding domain"/>
    <property type="match status" value="1"/>
</dbReference>
<evidence type="ECO:0000256" key="2">
    <source>
        <dbReference type="ARBA" id="ARBA00022946"/>
    </source>
</evidence>
<accession>A0A8H5FC48</accession>
<dbReference type="PANTHER" id="PTHR22602">
    <property type="entry name" value="TRANSFERASE CAF17, MITOCHONDRIAL-RELATED"/>
    <property type="match status" value="1"/>
</dbReference>
<evidence type="ECO:0000313" key="8">
    <source>
        <dbReference type="Proteomes" id="UP000541558"/>
    </source>
</evidence>
<keyword evidence="8" id="KW-1185">Reference proteome</keyword>
<dbReference type="AlphaFoldDB" id="A0A8H5FC48"/>
<feature type="domain" description="CAF17 C-terminal" evidence="6">
    <location>
        <begin position="258"/>
        <end position="361"/>
    </location>
</feature>
<reference evidence="7 8" key="1">
    <citation type="journal article" date="2020" name="ISME J.">
        <title>Uncovering the hidden diversity of litter-decomposition mechanisms in mushroom-forming fungi.</title>
        <authorList>
            <person name="Floudas D."/>
            <person name="Bentzer J."/>
            <person name="Ahren D."/>
            <person name="Johansson T."/>
            <person name="Persson P."/>
            <person name="Tunlid A."/>
        </authorList>
    </citation>
    <scope>NUCLEOTIDE SEQUENCE [LARGE SCALE GENOMIC DNA]</scope>
    <source>
        <strain evidence="7 8">CBS 175.51</strain>
    </source>
</reference>
<dbReference type="Gene3D" id="3.30.1360.120">
    <property type="entry name" value="Probable tRNA modification gtpase trme, domain 1"/>
    <property type="match status" value="1"/>
</dbReference>
<proteinExistence type="inferred from homology"/>
<dbReference type="NCBIfam" id="TIGR03317">
    <property type="entry name" value="ygfZ_signature"/>
    <property type="match status" value="1"/>
</dbReference>
<dbReference type="EMBL" id="JAACJK010000113">
    <property type="protein sequence ID" value="KAF5331615.1"/>
    <property type="molecule type" value="Genomic_DNA"/>
</dbReference>
<sequence length="370" mass="40612">MPPAIVHTLLHRAPTVAQVANRALLSVSGTDANTFLNGVLSTRVKGPHYTAFLHSQGRVLYDAFIYNDPAPTTAAPSYIVEYSPPPPDSTDTPPLLAYLKRHVLRSKVKVRDVSEQYDIWASWGAEVDSAWETKRAWNWARSGAVEPVWNLEIEDAQWPWGVEAGVIRDRRAVGMGRRLLVRKGDMPNESSTHDLGTPEDYLLHRVLHGVPEGNIDIPPAQAFPMDSNIDIMGGVDFRKGCYVGQELTVRTYHTGVIRKRIHPVFLHTGSPSSGPQTFTSALPAGLDVKPVVETSPDGERKGPRPRGTGKLLSTTTQGVGLALLRLEHVSAARAGALNLQVTNPLTNEVLSVSPWIPSWWPEPENEDTSN</sequence>
<feature type="region of interest" description="Disordered" evidence="5">
    <location>
        <begin position="289"/>
        <end position="312"/>
    </location>
</feature>
<dbReference type="GO" id="GO:0016226">
    <property type="term" value="P:iron-sulfur cluster assembly"/>
    <property type="evidence" value="ECO:0007669"/>
    <property type="project" value="TreeGrafter"/>
</dbReference>
<evidence type="ECO:0000256" key="4">
    <source>
        <dbReference type="ARBA" id="ARBA00093447"/>
    </source>
</evidence>
<dbReference type="GO" id="GO:0005759">
    <property type="term" value="C:mitochondrial matrix"/>
    <property type="evidence" value="ECO:0007669"/>
    <property type="project" value="TreeGrafter"/>
</dbReference>
<dbReference type="InterPro" id="IPR027266">
    <property type="entry name" value="TrmE/GcvT-like"/>
</dbReference>
<gene>
    <name evidence="7" type="ORF">D9611_007736</name>
</gene>
<evidence type="ECO:0000256" key="3">
    <source>
        <dbReference type="ARBA" id="ARBA00023128"/>
    </source>
</evidence>
<evidence type="ECO:0000313" key="7">
    <source>
        <dbReference type="EMBL" id="KAF5331615.1"/>
    </source>
</evidence>
<comment type="subcellular location">
    <subcellularLocation>
        <location evidence="1">Mitochondrion</location>
    </subcellularLocation>
</comment>
<dbReference type="InterPro" id="IPR017703">
    <property type="entry name" value="YgfZ/GCV_T_CS"/>
</dbReference>
<evidence type="ECO:0000256" key="5">
    <source>
        <dbReference type="SAM" id="MobiDB-lite"/>
    </source>
</evidence>
<dbReference type="Proteomes" id="UP000541558">
    <property type="component" value="Unassembled WGS sequence"/>
</dbReference>
<protein>
    <recommendedName>
        <fullName evidence="6">CAF17 C-terminal domain-containing protein</fullName>
    </recommendedName>
</protein>
<organism evidence="7 8">
    <name type="scientific">Ephemerocybe angulata</name>
    <dbReference type="NCBI Taxonomy" id="980116"/>
    <lineage>
        <taxon>Eukaryota</taxon>
        <taxon>Fungi</taxon>
        <taxon>Dikarya</taxon>
        <taxon>Basidiomycota</taxon>
        <taxon>Agaricomycotina</taxon>
        <taxon>Agaricomycetes</taxon>
        <taxon>Agaricomycetidae</taxon>
        <taxon>Agaricales</taxon>
        <taxon>Agaricineae</taxon>
        <taxon>Psathyrellaceae</taxon>
        <taxon>Ephemerocybe</taxon>
    </lineage>
</organism>
<keyword evidence="3" id="KW-0496">Mitochondrion</keyword>
<dbReference type="InterPro" id="IPR045179">
    <property type="entry name" value="YgfZ/GcvT"/>
</dbReference>
<evidence type="ECO:0000259" key="6">
    <source>
        <dbReference type="Pfam" id="PF25455"/>
    </source>
</evidence>
<dbReference type="InterPro" id="IPR057460">
    <property type="entry name" value="CAF17_C"/>
</dbReference>
<dbReference type="OrthoDB" id="191995at2759"/>
<evidence type="ECO:0000256" key="1">
    <source>
        <dbReference type="ARBA" id="ARBA00004173"/>
    </source>
</evidence>
<dbReference type="PANTHER" id="PTHR22602:SF0">
    <property type="entry name" value="TRANSFERASE CAF17, MITOCHONDRIAL-RELATED"/>
    <property type="match status" value="1"/>
</dbReference>
<comment type="similarity">
    <text evidence="4">Belongs to the GcvT family. CAF17/IBA57 subfamily.</text>
</comment>
<name>A0A8H5FC48_9AGAR</name>